<dbReference type="PROSITE" id="PS50297">
    <property type="entry name" value="ANK_REP_REGION"/>
    <property type="match status" value="2"/>
</dbReference>
<dbReference type="SMART" id="SM00248">
    <property type="entry name" value="ANK"/>
    <property type="match status" value="3"/>
</dbReference>
<evidence type="ECO:0000313" key="6">
    <source>
        <dbReference type="Proteomes" id="UP000332933"/>
    </source>
</evidence>
<dbReference type="InterPro" id="IPR002110">
    <property type="entry name" value="Ankyrin_rpt"/>
</dbReference>
<name>A0A485KY26_9STRA</name>
<dbReference type="Gene3D" id="1.25.40.20">
    <property type="entry name" value="Ankyrin repeat-containing domain"/>
    <property type="match status" value="2"/>
</dbReference>
<protein>
    <submittedName>
        <fullName evidence="5">Aste57867_13409 protein</fullName>
    </submittedName>
</protein>
<keyword evidence="2 3" id="KW-0040">ANK repeat</keyword>
<organism evidence="5 6">
    <name type="scientific">Aphanomyces stellatus</name>
    <dbReference type="NCBI Taxonomy" id="120398"/>
    <lineage>
        <taxon>Eukaryota</taxon>
        <taxon>Sar</taxon>
        <taxon>Stramenopiles</taxon>
        <taxon>Oomycota</taxon>
        <taxon>Saprolegniomycetes</taxon>
        <taxon>Saprolegniales</taxon>
        <taxon>Verrucalvaceae</taxon>
        <taxon>Aphanomyces</taxon>
    </lineage>
</organism>
<keyword evidence="1" id="KW-0677">Repeat</keyword>
<evidence type="ECO:0000313" key="4">
    <source>
        <dbReference type="EMBL" id="KAF0695812.1"/>
    </source>
</evidence>
<feature type="repeat" description="ANK" evidence="3">
    <location>
        <begin position="70"/>
        <end position="102"/>
    </location>
</feature>
<dbReference type="PROSITE" id="PS50088">
    <property type="entry name" value="ANK_REPEAT"/>
    <property type="match status" value="2"/>
</dbReference>
<proteinExistence type="predicted"/>
<dbReference type="OrthoDB" id="159630at2759"/>
<dbReference type="EMBL" id="VJMH01005449">
    <property type="protein sequence ID" value="KAF0695812.1"/>
    <property type="molecule type" value="Genomic_DNA"/>
</dbReference>
<dbReference type="InterPro" id="IPR050776">
    <property type="entry name" value="Ank_Repeat/CDKN_Inhibitor"/>
</dbReference>
<accession>A0A485KY26</accession>
<evidence type="ECO:0000256" key="3">
    <source>
        <dbReference type="PROSITE-ProRule" id="PRU00023"/>
    </source>
</evidence>
<dbReference type="EMBL" id="CAADRA010005470">
    <property type="protein sequence ID" value="VFT90248.1"/>
    <property type="molecule type" value="Genomic_DNA"/>
</dbReference>
<evidence type="ECO:0000313" key="5">
    <source>
        <dbReference type="EMBL" id="VFT90248.1"/>
    </source>
</evidence>
<dbReference type="Pfam" id="PF12796">
    <property type="entry name" value="Ank_2"/>
    <property type="match status" value="1"/>
</dbReference>
<dbReference type="SUPFAM" id="SSF48403">
    <property type="entry name" value="Ankyrin repeat"/>
    <property type="match status" value="1"/>
</dbReference>
<dbReference type="Proteomes" id="UP000332933">
    <property type="component" value="Unassembled WGS sequence"/>
</dbReference>
<reference evidence="4" key="2">
    <citation type="submission" date="2019-06" db="EMBL/GenBank/DDBJ databases">
        <title>Genomics analysis of Aphanomyces spp. identifies a new class of oomycete effector associated with host adaptation.</title>
        <authorList>
            <person name="Gaulin E."/>
        </authorList>
    </citation>
    <scope>NUCLEOTIDE SEQUENCE</scope>
    <source>
        <strain evidence="4">CBS 578.67</strain>
    </source>
</reference>
<feature type="repeat" description="ANK" evidence="3">
    <location>
        <begin position="37"/>
        <end position="69"/>
    </location>
</feature>
<evidence type="ECO:0000256" key="2">
    <source>
        <dbReference type="ARBA" id="ARBA00023043"/>
    </source>
</evidence>
<dbReference type="Pfam" id="PF00023">
    <property type="entry name" value="Ank"/>
    <property type="match status" value="1"/>
</dbReference>
<reference evidence="5 6" key="1">
    <citation type="submission" date="2019-03" db="EMBL/GenBank/DDBJ databases">
        <authorList>
            <person name="Gaulin E."/>
            <person name="Dumas B."/>
        </authorList>
    </citation>
    <scope>NUCLEOTIDE SEQUENCE [LARGE SCALE GENOMIC DNA]</scope>
    <source>
        <strain evidence="5">CBS 568.67</strain>
    </source>
</reference>
<gene>
    <name evidence="5" type="primary">Aste57867_13409</name>
    <name evidence="4" type="ORF">As57867_013359</name>
    <name evidence="5" type="ORF">ASTE57867_13409</name>
</gene>
<dbReference type="PANTHER" id="PTHR24201:SF2">
    <property type="entry name" value="ANKYRIN REPEAT DOMAIN-CONTAINING PROTEIN 42"/>
    <property type="match status" value="1"/>
</dbReference>
<sequence>MDDIDLDFTEAIASGDVATVMQFVDGAKVDVNTPDRDGDVPLHVASKKNQLVVAEYLLQMGAGIDVVDENGWTALHEATLNGSEEMVRVLLKWGADKTIRNQDGRHALDLAVQYGHGPIVFLLCDGHDPDLGFF</sequence>
<evidence type="ECO:0000256" key="1">
    <source>
        <dbReference type="ARBA" id="ARBA00022737"/>
    </source>
</evidence>
<dbReference type="AlphaFoldDB" id="A0A485KY26"/>
<dbReference type="PANTHER" id="PTHR24201">
    <property type="entry name" value="ANK_REP_REGION DOMAIN-CONTAINING PROTEIN"/>
    <property type="match status" value="1"/>
</dbReference>
<dbReference type="InterPro" id="IPR036770">
    <property type="entry name" value="Ankyrin_rpt-contain_sf"/>
</dbReference>
<dbReference type="GO" id="GO:0005634">
    <property type="term" value="C:nucleus"/>
    <property type="evidence" value="ECO:0007669"/>
    <property type="project" value="TreeGrafter"/>
</dbReference>
<keyword evidence="6" id="KW-1185">Reference proteome</keyword>